<accession>A0A1H0LVF1</accession>
<dbReference type="HAMAP" id="MF_00180">
    <property type="entry name" value="RibB"/>
    <property type="match status" value="1"/>
</dbReference>
<keyword evidence="7 8" id="KW-0456">Lyase</keyword>
<evidence type="ECO:0000256" key="1">
    <source>
        <dbReference type="ARBA" id="ARBA00002284"/>
    </source>
</evidence>
<dbReference type="InterPro" id="IPR000422">
    <property type="entry name" value="DHBP_synthase_RibB"/>
</dbReference>
<dbReference type="UniPathway" id="UPA00275">
    <property type="reaction ID" value="UER00399"/>
</dbReference>
<keyword evidence="7 8" id="KW-0464">Manganese</keyword>
<feature type="binding site" evidence="7">
    <location>
        <position position="60"/>
    </location>
    <ligand>
        <name>D-ribulose 5-phosphate</name>
        <dbReference type="ChEBI" id="CHEBI:58121"/>
    </ligand>
</feature>
<dbReference type="GO" id="GO:0008686">
    <property type="term" value="F:3,4-dihydroxy-2-butanone-4-phosphate synthase activity"/>
    <property type="evidence" value="ECO:0007669"/>
    <property type="project" value="UniProtKB-UniRule"/>
</dbReference>
<evidence type="ECO:0000313" key="10">
    <source>
        <dbReference type="Proteomes" id="UP000199317"/>
    </source>
</evidence>
<feature type="binding site" evidence="7">
    <location>
        <begin position="55"/>
        <end position="56"/>
    </location>
    <ligand>
        <name>D-ribulose 5-phosphate</name>
        <dbReference type="ChEBI" id="CHEBI:58121"/>
    </ligand>
</feature>
<evidence type="ECO:0000256" key="2">
    <source>
        <dbReference type="ARBA" id="ARBA00004904"/>
    </source>
</evidence>
<dbReference type="NCBIfam" id="TIGR00506">
    <property type="entry name" value="ribB"/>
    <property type="match status" value="1"/>
</dbReference>
<name>A0A1H0LVF1_9BURK</name>
<protein>
    <recommendedName>
        <fullName evidence="4 7">3,4-dihydroxy-2-butanone 4-phosphate synthase</fullName>
        <shortName evidence="7 8">DHBP synthase</shortName>
        <ecNumber evidence="3 7">4.1.99.12</ecNumber>
    </recommendedName>
</protein>
<dbReference type="GO" id="GO:0009231">
    <property type="term" value="P:riboflavin biosynthetic process"/>
    <property type="evidence" value="ECO:0007669"/>
    <property type="project" value="UniProtKB-UniRule"/>
</dbReference>
<evidence type="ECO:0000256" key="3">
    <source>
        <dbReference type="ARBA" id="ARBA00012153"/>
    </source>
</evidence>
<keyword evidence="10" id="KW-1185">Reference proteome</keyword>
<dbReference type="AlphaFoldDB" id="A0A1H0LVF1"/>
<reference evidence="10" key="1">
    <citation type="submission" date="2016-10" db="EMBL/GenBank/DDBJ databases">
        <authorList>
            <person name="Varghese N."/>
            <person name="Submissions S."/>
        </authorList>
    </citation>
    <scope>NUCLEOTIDE SEQUENCE [LARGE SCALE GENOMIC DNA]</scope>
    <source>
        <strain evidence="10">DSM 17101</strain>
    </source>
</reference>
<comment type="cofactor">
    <cofactor evidence="7 8">
        <name>Mg(2+)</name>
        <dbReference type="ChEBI" id="CHEBI:18420"/>
    </cofactor>
    <cofactor evidence="7 8">
        <name>Mn(2+)</name>
        <dbReference type="ChEBI" id="CHEBI:29035"/>
    </cofactor>
    <text evidence="7 8">Binds 2 divalent metal cations per subunit. Magnesium or manganese.</text>
</comment>
<dbReference type="EC" id="4.1.99.12" evidence="3 7"/>
<comment type="pathway">
    <text evidence="2 7 8">Cofactor biosynthesis; riboflavin biosynthesis; 2-hydroxy-3-oxobutyl phosphate from D-ribulose 5-phosphate: step 1/1.</text>
</comment>
<dbReference type="Pfam" id="PF00926">
    <property type="entry name" value="DHBP_synthase"/>
    <property type="match status" value="1"/>
</dbReference>
<dbReference type="InterPro" id="IPR017945">
    <property type="entry name" value="DHBP_synth_RibB-like_a/b_dom"/>
</dbReference>
<dbReference type="GO" id="GO:0000287">
    <property type="term" value="F:magnesium ion binding"/>
    <property type="evidence" value="ECO:0007669"/>
    <property type="project" value="UniProtKB-UniRule"/>
</dbReference>
<dbReference type="RefSeq" id="WP_092832178.1">
    <property type="nucleotide sequence ID" value="NZ_CP028290.1"/>
</dbReference>
<evidence type="ECO:0000256" key="5">
    <source>
        <dbReference type="ARBA" id="ARBA00022619"/>
    </source>
</evidence>
<feature type="binding site" evidence="7">
    <location>
        <position position="56"/>
    </location>
    <ligand>
        <name>Mg(2+)</name>
        <dbReference type="ChEBI" id="CHEBI:18420"/>
        <label>1</label>
    </ligand>
</feature>
<dbReference type="EMBL" id="FNJL01000003">
    <property type="protein sequence ID" value="SDO72168.1"/>
    <property type="molecule type" value="Genomic_DNA"/>
</dbReference>
<feature type="binding site" evidence="7">
    <location>
        <position position="173"/>
    </location>
    <ligand>
        <name>Mg(2+)</name>
        <dbReference type="ChEBI" id="CHEBI:18420"/>
        <label>2</label>
    </ligand>
</feature>
<comment type="subunit">
    <text evidence="7 8">Homodimer.</text>
</comment>
<gene>
    <name evidence="7" type="primary">ribB</name>
    <name evidence="9" type="ORF">SAMN04489708_1033</name>
</gene>
<keyword evidence="5 7" id="KW-0686">Riboflavin biosynthesis</keyword>
<evidence type="ECO:0000256" key="4">
    <source>
        <dbReference type="ARBA" id="ARBA00018836"/>
    </source>
</evidence>
<comment type="function">
    <text evidence="1 7 8">Catalyzes the conversion of D-ribulose 5-phosphate to formate and 3,4-dihydroxy-2-butanone 4-phosphate.</text>
</comment>
<proteinExistence type="inferred from homology"/>
<evidence type="ECO:0000256" key="6">
    <source>
        <dbReference type="ARBA" id="ARBA00022723"/>
    </source>
</evidence>
<dbReference type="GO" id="GO:0003935">
    <property type="term" value="F:GTP cyclohydrolase II activity"/>
    <property type="evidence" value="ECO:0007669"/>
    <property type="project" value="TreeGrafter"/>
</dbReference>
<evidence type="ECO:0000256" key="8">
    <source>
        <dbReference type="RuleBase" id="RU003843"/>
    </source>
</evidence>
<dbReference type="OrthoDB" id="9793111at2"/>
<dbReference type="PANTHER" id="PTHR21327">
    <property type="entry name" value="GTP CYCLOHYDROLASE II-RELATED"/>
    <property type="match status" value="1"/>
</dbReference>
<dbReference type="GO" id="GO:0005829">
    <property type="term" value="C:cytosol"/>
    <property type="evidence" value="ECO:0007669"/>
    <property type="project" value="TreeGrafter"/>
</dbReference>
<dbReference type="SUPFAM" id="SSF55821">
    <property type="entry name" value="YrdC/RibB"/>
    <property type="match status" value="1"/>
</dbReference>
<feature type="site" description="Essential for catalytic activity" evidence="7">
    <location>
        <position position="156"/>
    </location>
</feature>
<comment type="catalytic activity">
    <reaction evidence="7 8">
        <text>D-ribulose 5-phosphate = (2S)-2-hydroxy-3-oxobutyl phosphate + formate + H(+)</text>
        <dbReference type="Rhea" id="RHEA:18457"/>
        <dbReference type="ChEBI" id="CHEBI:15378"/>
        <dbReference type="ChEBI" id="CHEBI:15740"/>
        <dbReference type="ChEBI" id="CHEBI:58121"/>
        <dbReference type="ChEBI" id="CHEBI:58830"/>
        <dbReference type="EC" id="4.1.99.12"/>
    </reaction>
</comment>
<dbReference type="PANTHER" id="PTHR21327:SF18">
    <property type="entry name" value="3,4-DIHYDROXY-2-BUTANONE 4-PHOSPHATE SYNTHASE"/>
    <property type="match status" value="1"/>
</dbReference>
<dbReference type="Proteomes" id="UP000199317">
    <property type="component" value="Unassembled WGS sequence"/>
</dbReference>
<comment type="similarity">
    <text evidence="7 8">Belongs to the DHBP synthase family.</text>
</comment>
<keyword evidence="7 8" id="KW-0460">Magnesium</keyword>
<evidence type="ECO:0000256" key="7">
    <source>
        <dbReference type="HAMAP-Rule" id="MF_00180"/>
    </source>
</evidence>
<feature type="binding site" evidence="7">
    <location>
        <begin position="170"/>
        <end position="174"/>
    </location>
    <ligand>
        <name>D-ribulose 5-phosphate</name>
        <dbReference type="ChEBI" id="CHEBI:58121"/>
    </ligand>
</feature>
<sequence>MNFPATSPTCHTASCDAAAGAPGPAAGGVPLASMADVLAQIAAGWPVLVLDDADRENEADLVCAAENMAESTMALMIREGSGIVCLCLPPDHARALGLRPMVEVNRSSFATAFTQSIEAAWGVSTGVSAADRLQTVRCALRVPPAGAAPEVVSPGHVFPLVARPGGVLERGGHTESAVDLARLAGLRPAGVLCELMNPDGTVARGTDVARFAHAHGLLCTTVQALAAYRLAIGDAR</sequence>
<feature type="binding site" evidence="7">
    <location>
        <position position="56"/>
    </location>
    <ligand>
        <name>Mg(2+)</name>
        <dbReference type="ChEBI" id="CHEBI:18420"/>
        <label>2</label>
    </ligand>
</feature>
<keyword evidence="6 7" id="KW-0479">Metal-binding</keyword>
<feature type="site" description="Essential for catalytic activity" evidence="7">
    <location>
        <position position="194"/>
    </location>
</feature>
<dbReference type="GO" id="GO:0030145">
    <property type="term" value="F:manganese ion binding"/>
    <property type="evidence" value="ECO:0007669"/>
    <property type="project" value="UniProtKB-UniRule"/>
</dbReference>
<evidence type="ECO:0000313" key="9">
    <source>
        <dbReference type="EMBL" id="SDO72168.1"/>
    </source>
</evidence>
<dbReference type="Gene3D" id="3.90.870.10">
    <property type="entry name" value="DHBP synthase"/>
    <property type="match status" value="1"/>
</dbReference>
<organism evidence="9 10">
    <name type="scientific">Paracidovorax cattleyae</name>
    <dbReference type="NCBI Taxonomy" id="80868"/>
    <lineage>
        <taxon>Bacteria</taxon>
        <taxon>Pseudomonadati</taxon>
        <taxon>Pseudomonadota</taxon>
        <taxon>Betaproteobacteria</taxon>
        <taxon>Burkholderiales</taxon>
        <taxon>Comamonadaceae</taxon>
        <taxon>Paracidovorax</taxon>
    </lineage>
</organism>